<protein>
    <recommendedName>
        <fullName evidence="4">Protein-L-isoaspartate O-methyltransferase</fullName>
        <ecNumber evidence="3">2.1.1.77</ecNumber>
    </recommendedName>
    <alternativeName>
        <fullName evidence="11">L-isoaspartyl protein carboxyl methyltransferase</fullName>
    </alternativeName>
    <alternativeName>
        <fullName evidence="9">Protein L-isoaspartyl methyltransferase</fullName>
    </alternativeName>
    <alternativeName>
        <fullName evidence="10">Protein-beta-aspartate methyltransferase</fullName>
    </alternativeName>
</protein>
<keyword evidence="5" id="KW-0963">Cytoplasm</keyword>
<dbReference type="GeneID" id="96300179"/>
<evidence type="ECO:0000256" key="6">
    <source>
        <dbReference type="ARBA" id="ARBA00022603"/>
    </source>
</evidence>
<keyword evidence="6 12" id="KW-0489">Methyltransferase</keyword>
<organism evidence="12 13">
    <name type="scientific">Streptosporangium canum</name>
    <dbReference type="NCBI Taxonomy" id="324952"/>
    <lineage>
        <taxon>Bacteria</taxon>
        <taxon>Bacillati</taxon>
        <taxon>Actinomycetota</taxon>
        <taxon>Actinomycetes</taxon>
        <taxon>Streptosporangiales</taxon>
        <taxon>Streptosporangiaceae</taxon>
        <taxon>Streptosporangium</taxon>
    </lineage>
</organism>
<dbReference type="InterPro" id="IPR026448">
    <property type="entry name" value="Methyltr_grasp"/>
</dbReference>
<dbReference type="GO" id="GO:0004719">
    <property type="term" value="F:protein-L-isoaspartate (D-aspartate) O-methyltransferase activity"/>
    <property type="evidence" value="ECO:0007669"/>
    <property type="project" value="UniProtKB-EC"/>
</dbReference>
<dbReference type="CDD" id="cd02440">
    <property type="entry name" value="AdoMet_MTases"/>
    <property type="match status" value="1"/>
</dbReference>
<reference evidence="13" key="1">
    <citation type="submission" date="2016-10" db="EMBL/GenBank/DDBJ databases">
        <authorList>
            <person name="Varghese N."/>
            <person name="Submissions S."/>
        </authorList>
    </citation>
    <scope>NUCLEOTIDE SEQUENCE [LARGE SCALE GENOMIC DNA]</scope>
    <source>
        <strain evidence="13">CGMCC 4.2126</strain>
    </source>
</reference>
<dbReference type="Pfam" id="PF01135">
    <property type="entry name" value="PCMT"/>
    <property type="match status" value="1"/>
</dbReference>
<proteinExistence type="inferred from homology"/>
<dbReference type="SUPFAM" id="SSF53335">
    <property type="entry name" value="S-adenosyl-L-methionine-dependent methyltransferases"/>
    <property type="match status" value="1"/>
</dbReference>
<dbReference type="PANTHER" id="PTHR11579">
    <property type="entry name" value="PROTEIN-L-ISOASPARTATE O-METHYLTRANSFERASE"/>
    <property type="match status" value="1"/>
</dbReference>
<comment type="similarity">
    <text evidence="2">Belongs to the methyltransferase superfamily. L-isoaspartyl/D-aspartyl protein methyltransferase family.</text>
</comment>
<comment type="subcellular location">
    <subcellularLocation>
        <location evidence="1">Cytoplasm</location>
    </subcellularLocation>
</comment>
<keyword evidence="13" id="KW-1185">Reference proteome</keyword>
<sequence length="385" mass="40916">MTTRENPGLAVRLRRTLADRLARTGSLRDAAWWDAVEAVPRERFLGSAVARGTEDGAWQVTHRAEVTEDEWLHLVYRDETWVTQIDGSMVEGAHGTVSGAPTSSSTLPGLVVLMLEAAGISDGDKVLEVGTGTGYSAALMCHRLGSHAVTSVEYDPAVAGRARAALTAAGYAPTLVTGDGLLGYDKNAEYDRLIATCSVRSIPFLWMWQVRDGGTITAPLSGWMGGSAFAHLTLDDDGTASGRFLRDDISFMTARPHGPPPMPSAYLVTGDARESRVDPGVLDDPAGLFAAQLAAPSAVKLGGGDEVVLWDVATGSLAATGLDPQGGWTVRQRGPLRLWDAVEHAVLTWQAAGSPHQSTYGLTVTGERQYVWLGDPDGPSWDLPI</sequence>
<evidence type="ECO:0000256" key="11">
    <source>
        <dbReference type="ARBA" id="ARBA00031350"/>
    </source>
</evidence>
<dbReference type="EC" id="2.1.1.77" evidence="3"/>
<dbReference type="PANTHER" id="PTHR11579:SF0">
    <property type="entry name" value="PROTEIN-L-ISOASPARTATE(D-ASPARTATE) O-METHYLTRANSFERASE"/>
    <property type="match status" value="1"/>
</dbReference>
<evidence type="ECO:0000256" key="2">
    <source>
        <dbReference type="ARBA" id="ARBA00005369"/>
    </source>
</evidence>
<dbReference type="NCBIfam" id="TIGR04188">
    <property type="entry name" value="methyltr_grsp"/>
    <property type="match status" value="1"/>
</dbReference>
<evidence type="ECO:0000256" key="9">
    <source>
        <dbReference type="ARBA" id="ARBA00030757"/>
    </source>
</evidence>
<dbReference type="EMBL" id="FOQY01000015">
    <property type="protein sequence ID" value="SFK00215.1"/>
    <property type="molecule type" value="Genomic_DNA"/>
</dbReference>
<accession>A0A1I3VYB9</accession>
<evidence type="ECO:0000256" key="5">
    <source>
        <dbReference type="ARBA" id="ARBA00022490"/>
    </source>
</evidence>
<dbReference type="Gene3D" id="3.40.50.150">
    <property type="entry name" value="Vaccinia Virus protein VP39"/>
    <property type="match status" value="1"/>
</dbReference>
<gene>
    <name evidence="12" type="ORF">SAMN05216275_11577</name>
</gene>
<evidence type="ECO:0000256" key="7">
    <source>
        <dbReference type="ARBA" id="ARBA00022679"/>
    </source>
</evidence>
<keyword evidence="8" id="KW-0949">S-adenosyl-L-methionine</keyword>
<dbReference type="GO" id="GO:0032259">
    <property type="term" value="P:methylation"/>
    <property type="evidence" value="ECO:0007669"/>
    <property type="project" value="UniProtKB-KW"/>
</dbReference>
<dbReference type="Proteomes" id="UP000199111">
    <property type="component" value="Unassembled WGS sequence"/>
</dbReference>
<evidence type="ECO:0000256" key="3">
    <source>
        <dbReference type="ARBA" id="ARBA00011890"/>
    </source>
</evidence>
<dbReference type="GO" id="GO:0005737">
    <property type="term" value="C:cytoplasm"/>
    <property type="evidence" value="ECO:0007669"/>
    <property type="project" value="UniProtKB-SubCell"/>
</dbReference>
<dbReference type="AlphaFoldDB" id="A0A1I3VYB9"/>
<evidence type="ECO:0000256" key="8">
    <source>
        <dbReference type="ARBA" id="ARBA00022691"/>
    </source>
</evidence>
<dbReference type="InterPro" id="IPR029063">
    <property type="entry name" value="SAM-dependent_MTases_sf"/>
</dbReference>
<dbReference type="InterPro" id="IPR000682">
    <property type="entry name" value="PCMT"/>
</dbReference>
<evidence type="ECO:0000256" key="1">
    <source>
        <dbReference type="ARBA" id="ARBA00004496"/>
    </source>
</evidence>
<keyword evidence="7 12" id="KW-0808">Transferase</keyword>
<evidence type="ECO:0000256" key="10">
    <source>
        <dbReference type="ARBA" id="ARBA00031323"/>
    </source>
</evidence>
<evidence type="ECO:0000256" key="4">
    <source>
        <dbReference type="ARBA" id="ARBA00013346"/>
    </source>
</evidence>
<name>A0A1I3VYB9_9ACTN</name>
<dbReference type="RefSeq" id="WP_093888904.1">
    <property type="nucleotide sequence ID" value="NZ_FOQY01000015.1"/>
</dbReference>
<evidence type="ECO:0000313" key="12">
    <source>
        <dbReference type="EMBL" id="SFK00215.1"/>
    </source>
</evidence>
<evidence type="ECO:0000313" key="13">
    <source>
        <dbReference type="Proteomes" id="UP000199111"/>
    </source>
</evidence>